<evidence type="ECO:0000313" key="6">
    <source>
        <dbReference type="EMBL" id="NVM94653.1"/>
    </source>
</evidence>
<sequence>MGKPNVILICVDEWRGDCLSADGHPFVETPHLDELARSGVRFSKGYSATPTCVPARVALFTGQSQEKHGRVGYNDGVPFDAAHPVTIQGEFRKAGYHTQAIGKMHVYPERGRIGFDDVILHDGFLHHSRRHFKQNFAFFDDYVPWLRRQPGSTPEAEYFDHGVNCNSVVARPWDKAEHLHPSHWIGTQAIDWMYRRDPSKPFFLYLSWHRPHPPYDPPQWAIDQYLDIDPYKPVAGNWEQDWDEFRNDGDYQAAFGDLPDRTVHRARAGYYGLMAQIDLQINRIKESLADFGLAEDTIIAFTSDHGEMMGDHHMFRKGLPYEGSARVPFIVADAPSAKGSARGAVMDHVVELRDLMPTLLDLAGVDIPDSVDGRSLAPHVRGEPGAGPVRDHLHGEHVYFGQNIHWLTDGRIKYVWGSAKGVEQLFDLEADPDECRNLSREDASAELLQLWRSRMVDALDGREEGFVQDGALVPGRPVVPILAHTRELIAAAAGR</sequence>
<dbReference type="GO" id="GO:0046872">
    <property type="term" value="F:metal ion binding"/>
    <property type="evidence" value="ECO:0007669"/>
    <property type="project" value="UniProtKB-KW"/>
</dbReference>
<dbReference type="Proteomes" id="UP000543556">
    <property type="component" value="Unassembled WGS sequence"/>
</dbReference>
<dbReference type="PANTHER" id="PTHR42693:SF33">
    <property type="entry name" value="ARYLSULFATASE"/>
    <property type="match status" value="1"/>
</dbReference>
<dbReference type="RefSeq" id="WP_176634387.1">
    <property type="nucleotide sequence ID" value="NZ_JAAMFM010000007.1"/>
</dbReference>
<comment type="similarity">
    <text evidence="1">Belongs to the sulfatase family.</text>
</comment>
<dbReference type="PANTHER" id="PTHR42693">
    <property type="entry name" value="ARYLSULFATASE FAMILY MEMBER"/>
    <property type="match status" value="1"/>
</dbReference>
<accession>A0A7Y7IFP2</accession>
<evidence type="ECO:0000256" key="2">
    <source>
        <dbReference type="ARBA" id="ARBA00022723"/>
    </source>
</evidence>
<dbReference type="Gene3D" id="3.40.720.10">
    <property type="entry name" value="Alkaline Phosphatase, subunit A"/>
    <property type="match status" value="1"/>
</dbReference>
<evidence type="ECO:0000313" key="7">
    <source>
        <dbReference type="Proteomes" id="UP000543556"/>
    </source>
</evidence>
<dbReference type="PROSITE" id="PS00149">
    <property type="entry name" value="SULFATASE_2"/>
    <property type="match status" value="1"/>
</dbReference>
<keyword evidence="3 6" id="KW-0378">Hydrolase</keyword>
<dbReference type="InterPro" id="IPR000917">
    <property type="entry name" value="Sulfatase_N"/>
</dbReference>
<keyword evidence="2" id="KW-0479">Metal-binding</keyword>
<dbReference type="NCBIfam" id="NF010322">
    <property type="entry name" value="PRK13759.1"/>
    <property type="match status" value="1"/>
</dbReference>
<dbReference type="EC" id="3.1.6.1" evidence="6"/>
<name>A0A7Y7IFP2_9MICC</name>
<dbReference type="GO" id="GO:0004065">
    <property type="term" value="F:arylsulfatase activity"/>
    <property type="evidence" value="ECO:0007669"/>
    <property type="project" value="UniProtKB-EC"/>
</dbReference>
<dbReference type="InterPro" id="IPR017850">
    <property type="entry name" value="Alkaline_phosphatase_core_sf"/>
</dbReference>
<dbReference type="SUPFAM" id="SSF53649">
    <property type="entry name" value="Alkaline phosphatase-like"/>
    <property type="match status" value="1"/>
</dbReference>
<proteinExistence type="inferred from homology"/>
<evidence type="ECO:0000256" key="1">
    <source>
        <dbReference type="ARBA" id="ARBA00008779"/>
    </source>
</evidence>
<dbReference type="InterPro" id="IPR050738">
    <property type="entry name" value="Sulfatase"/>
</dbReference>
<organism evidence="6 7">
    <name type="scientific">Arthrobacter wenxiniae</name>
    <dbReference type="NCBI Taxonomy" id="2713570"/>
    <lineage>
        <taxon>Bacteria</taxon>
        <taxon>Bacillati</taxon>
        <taxon>Actinomycetota</taxon>
        <taxon>Actinomycetes</taxon>
        <taxon>Micrococcales</taxon>
        <taxon>Micrococcaceae</taxon>
        <taxon>Arthrobacter</taxon>
    </lineage>
</organism>
<dbReference type="AlphaFoldDB" id="A0A7Y7IFP2"/>
<dbReference type="EMBL" id="JAAMFM010000007">
    <property type="protein sequence ID" value="NVM94653.1"/>
    <property type="molecule type" value="Genomic_DNA"/>
</dbReference>
<keyword evidence="4" id="KW-0106">Calcium</keyword>
<dbReference type="Pfam" id="PF00884">
    <property type="entry name" value="Sulfatase"/>
    <property type="match status" value="1"/>
</dbReference>
<evidence type="ECO:0000256" key="4">
    <source>
        <dbReference type="ARBA" id="ARBA00022837"/>
    </source>
</evidence>
<dbReference type="InterPro" id="IPR024607">
    <property type="entry name" value="Sulfatase_CS"/>
</dbReference>
<comment type="caution">
    <text evidence="6">The sequence shown here is derived from an EMBL/GenBank/DDBJ whole genome shotgun (WGS) entry which is preliminary data.</text>
</comment>
<protein>
    <submittedName>
        <fullName evidence="6">Arylsulfatase</fullName>
        <ecNumber evidence="6">3.1.6.1</ecNumber>
    </submittedName>
</protein>
<evidence type="ECO:0000259" key="5">
    <source>
        <dbReference type="Pfam" id="PF00884"/>
    </source>
</evidence>
<reference evidence="6 7" key="1">
    <citation type="submission" date="2020-02" db="EMBL/GenBank/DDBJ databases">
        <title>Genome sequence of strain AETb3-4.</title>
        <authorList>
            <person name="Gao J."/>
            <person name="Zhang X."/>
        </authorList>
    </citation>
    <scope>NUCLEOTIDE SEQUENCE [LARGE SCALE GENOMIC DNA]</scope>
    <source>
        <strain evidence="6 7">AETb3-4</strain>
    </source>
</reference>
<evidence type="ECO:0000256" key="3">
    <source>
        <dbReference type="ARBA" id="ARBA00022801"/>
    </source>
</evidence>
<keyword evidence="7" id="KW-1185">Reference proteome</keyword>
<feature type="domain" description="Sulfatase N-terminal" evidence="5">
    <location>
        <begin position="4"/>
        <end position="365"/>
    </location>
</feature>
<gene>
    <name evidence="6" type="ORF">G6034_06965</name>
</gene>